<dbReference type="InterPro" id="IPR018247">
    <property type="entry name" value="EF_Hand_1_Ca_BS"/>
</dbReference>
<dbReference type="Gene3D" id="1.10.238.10">
    <property type="entry name" value="EF-hand"/>
    <property type="match status" value="1"/>
</dbReference>
<feature type="chain" id="PRO_5030534750" evidence="1">
    <location>
        <begin position="23"/>
        <end position="117"/>
    </location>
</feature>
<dbReference type="PROSITE" id="PS50222">
    <property type="entry name" value="EF_HAND_2"/>
    <property type="match status" value="1"/>
</dbReference>
<name>A0A7W6D3P4_9HYPH</name>
<gene>
    <name evidence="3" type="ORF">GGQ64_001384</name>
</gene>
<evidence type="ECO:0000259" key="2">
    <source>
        <dbReference type="PROSITE" id="PS50222"/>
    </source>
</evidence>
<proteinExistence type="predicted"/>
<reference evidence="3 4" key="1">
    <citation type="submission" date="2020-08" db="EMBL/GenBank/DDBJ databases">
        <title>Genomic Encyclopedia of Type Strains, Phase IV (KMG-IV): sequencing the most valuable type-strain genomes for metagenomic binning, comparative biology and taxonomic classification.</title>
        <authorList>
            <person name="Goeker M."/>
        </authorList>
    </citation>
    <scope>NUCLEOTIDE SEQUENCE [LARGE SCALE GENOMIC DNA]</scope>
    <source>
        <strain evidence="3 4">DSM 100211</strain>
    </source>
</reference>
<dbReference type="InterPro" id="IPR002048">
    <property type="entry name" value="EF_hand_dom"/>
</dbReference>
<accession>A0A7W6D3P4</accession>
<comment type="caution">
    <text evidence="3">The sequence shown here is derived from an EMBL/GenBank/DDBJ whole genome shotgun (WGS) entry which is preliminary data.</text>
</comment>
<dbReference type="InterPro" id="IPR011992">
    <property type="entry name" value="EF-hand-dom_pair"/>
</dbReference>
<keyword evidence="4" id="KW-1185">Reference proteome</keyword>
<dbReference type="SUPFAM" id="SSF47473">
    <property type="entry name" value="EF-hand"/>
    <property type="match status" value="1"/>
</dbReference>
<feature type="signal peptide" evidence="1">
    <location>
        <begin position="1"/>
        <end position="22"/>
    </location>
</feature>
<feature type="domain" description="EF-hand" evidence="2">
    <location>
        <begin position="47"/>
        <end position="82"/>
    </location>
</feature>
<evidence type="ECO:0000313" key="3">
    <source>
        <dbReference type="EMBL" id="MBB3976195.1"/>
    </source>
</evidence>
<dbReference type="GO" id="GO:0005509">
    <property type="term" value="F:calcium ion binding"/>
    <property type="evidence" value="ECO:0007669"/>
    <property type="project" value="InterPro"/>
</dbReference>
<protein>
    <submittedName>
        <fullName evidence="3">Ca2+-binding EF-hand superfamily protein</fullName>
    </submittedName>
</protein>
<dbReference type="RefSeq" id="WP_183801115.1">
    <property type="nucleotide sequence ID" value="NZ_JACIEE010000003.1"/>
</dbReference>
<dbReference type="AlphaFoldDB" id="A0A7W6D3P4"/>
<sequence length="117" mass="12458">MKKAFLVAALVACQCTLSFAQAQPAAIHQGHKDQLDTNKDGTVQRSEYQTFMAAAFTGLDKNKNGSLSKSEVGTILTVEQFSATDGDSNGSISQAEFMNRVMSDFASADRSGDGTLQ</sequence>
<evidence type="ECO:0000256" key="1">
    <source>
        <dbReference type="SAM" id="SignalP"/>
    </source>
</evidence>
<dbReference type="EMBL" id="JACIEE010000003">
    <property type="protein sequence ID" value="MBB3976195.1"/>
    <property type="molecule type" value="Genomic_DNA"/>
</dbReference>
<keyword evidence="1" id="KW-0732">Signal</keyword>
<dbReference type="Pfam" id="PF13202">
    <property type="entry name" value="EF-hand_5"/>
    <property type="match status" value="3"/>
</dbReference>
<dbReference type="PROSITE" id="PS00018">
    <property type="entry name" value="EF_HAND_1"/>
    <property type="match status" value="1"/>
</dbReference>
<evidence type="ECO:0000313" key="4">
    <source>
        <dbReference type="Proteomes" id="UP000574761"/>
    </source>
</evidence>
<dbReference type="Proteomes" id="UP000574761">
    <property type="component" value="Unassembled WGS sequence"/>
</dbReference>
<organism evidence="3 4">
    <name type="scientific">Mycoplana azooxidifex</name>
    <dbReference type="NCBI Taxonomy" id="1636188"/>
    <lineage>
        <taxon>Bacteria</taxon>
        <taxon>Pseudomonadati</taxon>
        <taxon>Pseudomonadota</taxon>
        <taxon>Alphaproteobacteria</taxon>
        <taxon>Hyphomicrobiales</taxon>
        <taxon>Rhizobiaceae</taxon>
        <taxon>Mycoplana</taxon>
    </lineage>
</organism>